<evidence type="ECO:0000313" key="3">
    <source>
        <dbReference type="EMBL" id="BAL87982.1"/>
    </source>
</evidence>
<feature type="region of interest" description="Disordered" evidence="1">
    <location>
        <begin position="83"/>
        <end position="106"/>
    </location>
</feature>
<reference evidence="3 4" key="1">
    <citation type="submission" date="2012-02" db="EMBL/GenBank/DDBJ databases">
        <title>Complete genome sequence of Actinoplanes missouriensis 431 (= NBRC 102363).</title>
        <authorList>
            <person name="Ohnishi Y."/>
            <person name="Ishikawa J."/>
            <person name="Sekine M."/>
            <person name="Hosoyama A."/>
            <person name="Harada T."/>
            <person name="Narita H."/>
            <person name="Hata T."/>
            <person name="Konno Y."/>
            <person name="Tutikane K."/>
            <person name="Fujita N."/>
            <person name="Horinouchi S."/>
            <person name="Hayakawa M."/>
        </authorList>
    </citation>
    <scope>NUCLEOTIDE SEQUENCE [LARGE SCALE GENOMIC DNA]</scope>
    <source>
        <strain evidence="4">ATCC 14538 / DSM 43046 / CBS 188.64 / JCM 3121 / NBRC 102363 / NCIMB 12654 / NRRL B-3342 / UNCC 431</strain>
    </source>
</reference>
<evidence type="ECO:0000256" key="2">
    <source>
        <dbReference type="SAM" id="Phobius"/>
    </source>
</evidence>
<name>I0H4P5_ACTM4</name>
<sequence length="106" mass="10935">MLTATEGVSMLWLVLIMLTLIIAGGLLMWTEKDQLAGKDSPAGGSGAEDAGAAAVPTTLEGALVVQLLGGAITRAQYQAALTRLAERDDDRDPMSVPDADPPEACP</sequence>
<keyword evidence="4" id="KW-1185">Reference proteome</keyword>
<keyword evidence="2" id="KW-1133">Transmembrane helix</keyword>
<dbReference type="EMBL" id="AP012319">
    <property type="protein sequence ID" value="BAL87982.1"/>
    <property type="molecule type" value="Genomic_DNA"/>
</dbReference>
<dbReference type="PATRIC" id="fig|512565.3.peg.2765"/>
<evidence type="ECO:0000313" key="4">
    <source>
        <dbReference type="Proteomes" id="UP000007882"/>
    </source>
</evidence>
<protein>
    <submittedName>
        <fullName evidence="3">Uncharacterized protein</fullName>
    </submittedName>
</protein>
<keyword evidence="2" id="KW-0472">Membrane</keyword>
<dbReference type="STRING" id="512565.AMIS_27620"/>
<dbReference type="Proteomes" id="UP000007882">
    <property type="component" value="Chromosome"/>
</dbReference>
<dbReference type="AlphaFoldDB" id="I0H4P5"/>
<feature type="transmembrane region" description="Helical" evidence="2">
    <location>
        <begin position="12"/>
        <end position="30"/>
    </location>
</feature>
<gene>
    <name evidence="3" type="ordered locus">AMIS_27620</name>
</gene>
<proteinExistence type="predicted"/>
<keyword evidence="2" id="KW-0812">Transmembrane</keyword>
<dbReference type="HOGENOM" id="CLU_2420403_0_0_11"/>
<dbReference type="KEGG" id="ams:AMIS_27620"/>
<accession>I0H4P5</accession>
<feature type="compositionally biased region" description="Basic and acidic residues" evidence="1">
    <location>
        <begin position="84"/>
        <end position="93"/>
    </location>
</feature>
<evidence type="ECO:0000256" key="1">
    <source>
        <dbReference type="SAM" id="MobiDB-lite"/>
    </source>
</evidence>
<organism evidence="3 4">
    <name type="scientific">Actinoplanes missouriensis (strain ATCC 14538 / DSM 43046 / CBS 188.64 / JCM 3121 / NBRC 102363 / NCIMB 12654 / NRRL B-3342 / UNCC 431)</name>
    <dbReference type="NCBI Taxonomy" id="512565"/>
    <lineage>
        <taxon>Bacteria</taxon>
        <taxon>Bacillati</taxon>
        <taxon>Actinomycetota</taxon>
        <taxon>Actinomycetes</taxon>
        <taxon>Micromonosporales</taxon>
        <taxon>Micromonosporaceae</taxon>
        <taxon>Actinoplanes</taxon>
    </lineage>
</organism>